<dbReference type="InterPro" id="IPR011764">
    <property type="entry name" value="Biotin_carboxylation_dom"/>
</dbReference>
<dbReference type="Pfam" id="PF02785">
    <property type="entry name" value="Biotin_carb_C"/>
    <property type="match status" value="1"/>
</dbReference>
<keyword evidence="15 19" id="KW-0092">Biotin</keyword>
<dbReference type="InterPro" id="IPR005482">
    <property type="entry name" value="Biotin_COase_C"/>
</dbReference>
<comment type="catalytic activity">
    <reaction evidence="17 19">
        <text>N(6)-biotinyl-L-lysyl-[protein] + hydrogencarbonate + ATP = N(6)-carboxybiotinyl-L-lysyl-[protein] + ADP + phosphate + H(+)</text>
        <dbReference type="Rhea" id="RHEA:13501"/>
        <dbReference type="Rhea" id="RHEA-COMP:10505"/>
        <dbReference type="Rhea" id="RHEA-COMP:10506"/>
        <dbReference type="ChEBI" id="CHEBI:15378"/>
        <dbReference type="ChEBI" id="CHEBI:17544"/>
        <dbReference type="ChEBI" id="CHEBI:30616"/>
        <dbReference type="ChEBI" id="CHEBI:43474"/>
        <dbReference type="ChEBI" id="CHEBI:83144"/>
        <dbReference type="ChEBI" id="CHEBI:83145"/>
        <dbReference type="ChEBI" id="CHEBI:456216"/>
        <dbReference type="EC" id="6.3.4.14"/>
    </reaction>
</comment>
<evidence type="ECO:0000256" key="9">
    <source>
        <dbReference type="ARBA" id="ARBA00022741"/>
    </source>
</evidence>
<dbReference type="InterPro" id="IPR013815">
    <property type="entry name" value="ATP_grasp_subdomain_1"/>
</dbReference>
<evidence type="ECO:0000256" key="16">
    <source>
        <dbReference type="ARBA" id="ARBA00033786"/>
    </source>
</evidence>
<dbReference type="PROSITE" id="PS50975">
    <property type="entry name" value="ATP_GRASP"/>
    <property type="match status" value="1"/>
</dbReference>
<dbReference type="AlphaFoldDB" id="A0A4R7JSD5"/>
<keyword evidence="8" id="KW-0479">Metal-binding</keyword>
<dbReference type="PANTHER" id="PTHR48095:SF2">
    <property type="entry name" value="BIOTIN CARBOXYLASE, CHLOROPLASTIC"/>
    <property type="match status" value="1"/>
</dbReference>
<dbReference type="GO" id="GO:2001295">
    <property type="term" value="P:malonyl-CoA biosynthetic process"/>
    <property type="evidence" value="ECO:0007669"/>
    <property type="project" value="UniProtKB-UniPathway"/>
</dbReference>
<dbReference type="PROSITE" id="PS00866">
    <property type="entry name" value="CPSASE_1"/>
    <property type="match status" value="1"/>
</dbReference>
<dbReference type="OrthoDB" id="9763189at2"/>
<dbReference type="GO" id="GO:0006633">
    <property type="term" value="P:fatty acid biosynthetic process"/>
    <property type="evidence" value="ECO:0007669"/>
    <property type="project" value="UniProtKB-KW"/>
</dbReference>
<dbReference type="GO" id="GO:0004075">
    <property type="term" value="F:biotin carboxylase activity"/>
    <property type="evidence" value="ECO:0007669"/>
    <property type="project" value="UniProtKB-EC"/>
</dbReference>
<dbReference type="InterPro" id="IPR004549">
    <property type="entry name" value="Acetyl_CoA_COase_biotin_COase"/>
</dbReference>
<keyword evidence="14 19" id="KW-0275">Fatty acid biosynthesis</keyword>
<protein>
    <recommendedName>
        <fullName evidence="5 19">Biotin carboxylase</fullName>
        <ecNumber evidence="4 19">6.3.4.14</ecNumber>
    </recommendedName>
    <alternativeName>
        <fullName evidence="16 19">Acetyl-coenzyme A carboxylase biotin carboxylase subunit A</fullName>
    </alternativeName>
</protein>
<dbReference type="FunFam" id="3.30.1490.20:FF:000003">
    <property type="entry name" value="acetyl-CoA carboxylase isoform X1"/>
    <property type="match status" value="1"/>
</dbReference>
<dbReference type="SUPFAM" id="SSF56059">
    <property type="entry name" value="Glutathione synthetase ATP-binding domain-like"/>
    <property type="match status" value="1"/>
</dbReference>
<evidence type="ECO:0000256" key="19">
    <source>
        <dbReference type="RuleBase" id="RU365063"/>
    </source>
</evidence>
<dbReference type="SUPFAM" id="SSF51246">
    <property type="entry name" value="Rudiment single hybrid motif"/>
    <property type="match status" value="1"/>
</dbReference>
<dbReference type="Proteomes" id="UP000295830">
    <property type="component" value="Unassembled WGS sequence"/>
</dbReference>
<evidence type="ECO:0000256" key="11">
    <source>
        <dbReference type="ARBA" id="ARBA00022840"/>
    </source>
</evidence>
<dbReference type="InterPro" id="IPR005481">
    <property type="entry name" value="BC-like_N"/>
</dbReference>
<dbReference type="Gene3D" id="3.30.1490.20">
    <property type="entry name" value="ATP-grasp fold, A domain"/>
    <property type="match status" value="1"/>
</dbReference>
<dbReference type="UniPathway" id="UPA00655">
    <property type="reaction ID" value="UER00711"/>
</dbReference>
<dbReference type="Gene3D" id="3.40.50.20">
    <property type="match status" value="1"/>
</dbReference>
<dbReference type="NCBIfam" id="TIGR00514">
    <property type="entry name" value="accC"/>
    <property type="match status" value="1"/>
</dbReference>
<dbReference type="Pfam" id="PF02786">
    <property type="entry name" value="CPSase_L_D2"/>
    <property type="match status" value="1"/>
</dbReference>
<comment type="caution">
    <text evidence="22">The sequence shown here is derived from an EMBL/GenBank/DDBJ whole genome shotgun (WGS) entry which is preliminary data.</text>
</comment>
<evidence type="ECO:0000256" key="17">
    <source>
        <dbReference type="ARBA" id="ARBA00048600"/>
    </source>
</evidence>
<dbReference type="SMART" id="SM00878">
    <property type="entry name" value="Biotin_carb_C"/>
    <property type="match status" value="1"/>
</dbReference>
<evidence type="ECO:0000256" key="10">
    <source>
        <dbReference type="ARBA" id="ARBA00022832"/>
    </source>
</evidence>
<keyword evidence="6 19" id="KW-0444">Lipid biosynthesis</keyword>
<dbReference type="GO" id="GO:0005524">
    <property type="term" value="F:ATP binding"/>
    <property type="evidence" value="ECO:0007669"/>
    <property type="project" value="UniProtKB-UniRule"/>
</dbReference>
<organism evidence="22 23">
    <name type="scientific">Halospina denitrificans</name>
    <dbReference type="NCBI Taxonomy" id="332522"/>
    <lineage>
        <taxon>Bacteria</taxon>
        <taxon>Pseudomonadati</taxon>
        <taxon>Pseudomonadota</taxon>
        <taxon>Gammaproteobacteria</taxon>
        <taxon>Halospina</taxon>
    </lineage>
</organism>
<dbReference type="PROSITE" id="PS50979">
    <property type="entry name" value="BC"/>
    <property type="match status" value="1"/>
</dbReference>
<dbReference type="InterPro" id="IPR011054">
    <property type="entry name" value="Rudment_hybrid_motif"/>
</dbReference>
<dbReference type="EC" id="6.3.4.14" evidence="4 19"/>
<dbReference type="EMBL" id="SOAX01000004">
    <property type="protein sequence ID" value="TDT40183.1"/>
    <property type="molecule type" value="Genomic_DNA"/>
</dbReference>
<keyword evidence="10 19" id="KW-0276">Fatty acid metabolism</keyword>
<dbReference type="PANTHER" id="PTHR48095">
    <property type="entry name" value="PYRUVATE CARBOXYLASE SUBUNIT A"/>
    <property type="match status" value="1"/>
</dbReference>
<dbReference type="SUPFAM" id="SSF52440">
    <property type="entry name" value="PreATP-grasp domain"/>
    <property type="match status" value="1"/>
</dbReference>
<keyword evidence="7 19" id="KW-0436">Ligase</keyword>
<feature type="domain" description="Biotin carboxylation" evidence="21">
    <location>
        <begin position="1"/>
        <end position="445"/>
    </location>
</feature>
<dbReference type="FunFam" id="3.40.50.20:FF:000010">
    <property type="entry name" value="Propionyl-CoA carboxylase subunit alpha"/>
    <property type="match status" value="1"/>
</dbReference>
<gene>
    <name evidence="22" type="ORF">DES49_1947</name>
</gene>
<sequence>MINKVLIANRGEIALRILRACKELDIRTVAVHSAVDRDLMHVRLADESVCIGPNTATDSYLNIPAIISAAEVTDADAIHPGYGFLAENADFAEQVEKSGFRYIGPSAETIRLMGNKVSAIRSMIRAGVPTVPGSNGPLTEDEERTKAVAREIGYPVLIKAASGGGGRGMQVVHSEHALLKGVHVTQREAQGAFGDETVYLEKYLDRPRHVEVQVLADAHGNVIHLGDRDCSLQRRHQKVMEEAPAPNINPESRERTLQACLAACREIGYVGAGTFEFLYQDGEFFFIEMNTRVQVEHPVSEMVTGVDIVAEQIRIASGEQLRYTQDDIEIRGHSLECRINAEDPKTFAPSPGRVERFHPPGGLGIRVDSHLYSGYSIPPYYDSLVGKLITFGESRDTCLARMHNALDELIVIGIKTNSALHQRLIRDEAFRKADITIHYLEHLIRRD</sequence>
<evidence type="ECO:0000259" key="21">
    <source>
        <dbReference type="PROSITE" id="PS50979"/>
    </source>
</evidence>
<evidence type="ECO:0000256" key="15">
    <source>
        <dbReference type="ARBA" id="ARBA00023267"/>
    </source>
</evidence>
<dbReference type="InterPro" id="IPR011761">
    <property type="entry name" value="ATP-grasp"/>
</dbReference>
<evidence type="ECO:0000313" key="23">
    <source>
        <dbReference type="Proteomes" id="UP000295830"/>
    </source>
</evidence>
<dbReference type="Pfam" id="PF00289">
    <property type="entry name" value="Biotin_carb_N"/>
    <property type="match status" value="1"/>
</dbReference>
<dbReference type="NCBIfam" id="NF006367">
    <property type="entry name" value="PRK08591.1"/>
    <property type="match status" value="1"/>
</dbReference>
<evidence type="ECO:0000256" key="2">
    <source>
        <dbReference type="ARBA" id="ARBA00004956"/>
    </source>
</evidence>
<dbReference type="RefSeq" id="WP_133736211.1">
    <property type="nucleotide sequence ID" value="NZ_SOAX01000004.1"/>
</dbReference>
<dbReference type="InterPro" id="IPR016185">
    <property type="entry name" value="PreATP-grasp_dom_sf"/>
</dbReference>
<evidence type="ECO:0000256" key="8">
    <source>
        <dbReference type="ARBA" id="ARBA00022723"/>
    </source>
</evidence>
<evidence type="ECO:0000256" key="7">
    <source>
        <dbReference type="ARBA" id="ARBA00022598"/>
    </source>
</evidence>
<evidence type="ECO:0000256" key="14">
    <source>
        <dbReference type="ARBA" id="ARBA00023160"/>
    </source>
</evidence>
<evidence type="ECO:0000259" key="20">
    <source>
        <dbReference type="PROSITE" id="PS50975"/>
    </source>
</evidence>
<dbReference type="PROSITE" id="PS00867">
    <property type="entry name" value="CPSASE_2"/>
    <property type="match status" value="1"/>
</dbReference>
<evidence type="ECO:0000256" key="18">
    <source>
        <dbReference type="PROSITE-ProRule" id="PRU00409"/>
    </source>
</evidence>
<keyword evidence="23" id="KW-1185">Reference proteome</keyword>
<evidence type="ECO:0000256" key="5">
    <source>
        <dbReference type="ARBA" id="ARBA00017242"/>
    </source>
</evidence>
<evidence type="ECO:0000256" key="1">
    <source>
        <dbReference type="ARBA" id="ARBA00003761"/>
    </source>
</evidence>
<comment type="function">
    <text evidence="1 19">This protein is a component of the acetyl coenzyme A carboxylase complex; first, biotin carboxylase catalyzes the carboxylation of the carrier protein and then the transcarboxylase transfers the carboxyl group to form malonyl-CoA.</text>
</comment>
<evidence type="ECO:0000256" key="13">
    <source>
        <dbReference type="ARBA" id="ARBA00023098"/>
    </source>
</evidence>
<accession>A0A4R7JSD5</accession>
<evidence type="ECO:0000313" key="22">
    <source>
        <dbReference type="EMBL" id="TDT40183.1"/>
    </source>
</evidence>
<evidence type="ECO:0000256" key="4">
    <source>
        <dbReference type="ARBA" id="ARBA00013263"/>
    </source>
</evidence>
<keyword evidence="11 18" id="KW-0067">ATP-binding</keyword>
<dbReference type="GO" id="GO:0046872">
    <property type="term" value="F:metal ion binding"/>
    <property type="evidence" value="ECO:0007669"/>
    <property type="project" value="UniProtKB-KW"/>
</dbReference>
<feature type="domain" description="ATP-grasp" evidence="20">
    <location>
        <begin position="120"/>
        <end position="317"/>
    </location>
</feature>
<name>A0A4R7JSD5_9GAMM</name>
<keyword evidence="9 18" id="KW-0547">Nucleotide-binding</keyword>
<evidence type="ECO:0000256" key="3">
    <source>
        <dbReference type="ARBA" id="ARBA00011750"/>
    </source>
</evidence>
<comment type="pathway">
    <text evidence="2 19">Lipid metabolism; malonyl-CoA biosynthesis; malonyl-CoA from acetyl-CoA: step 1/1.</text>
</comment>
<proteinExistence type="predicted"/>
<reference evidence="22 23" key="1">
    <citation type="submission" date="2019-03" db="EMBL/GenBank/DDBJ databases">
        <title>Genomic Encyclopedia of Type Strains, Phase IV (KMG-IV): sequencing the most valuable type-strain genomes for metagenomic binning, comparative biology and taxonomic classification.</title>
        <authorList>
            <person name="Goeker M."/>
        </authorList>
    </citation>
    <scope>NUCLEOTIDE SEQUENCE [LARGE SCALE GENOMIC DNA]</scope>
    <source>
        <strain evidence="22 23">DSM 15505</strain>
    </source>
</reference>
<dbReference type="InterPro" id="IPR005479">
    <property type="entry name" value="CPAse_ATP-bd"/>
</dbReference>
<keyword evidence="13 19" id="KW-0443">Lipid metabolism</keyword>
<evidence type="ECO:0000256" key="12">
    <source>
        <dbReference type="ARBA" id="ARBA00022842"/>
    </source>
</evidence>
<keyword evidence="12" id="KW-0460">Magnesium</keyword>
<evidence type="ECO:0000256" key="6">
    <source>
        <dbReference type="ARBA" id="ARBA00022516"/>
    </source>
</evidence>
<comment type="subunit">
    <text evidence="3 19">Acetyl-CoA carboxylase is a heterohexamer of biotin carboxyl carrier protein, biotin carboxylase and the two subunits of carboxyl transferase in a 2:2 complex.</text>
</comment>
<dbReference type="InterPro" id="IPR051602">
    <property type="entry name" value="ACC_Biotin_Carboxylase"/>
</dbReference>
<dbReference type="Gene3D" id="3.30.470.20">
    <property type="entry name" value="ATP-grasp fold, B domain"/>
    <property type="match status" value="1"/>
</dbReference>